<evidence type="ECO:0000313" key="1">
    <source>
        <dbReference type="EMBL" id="WHZ56404.1"/>
    </source>
</evidence>
<keyword evidence="2" id="KW-1185">Reference proteome</keyword>
<protein>
    <submittedName>
        <fullName evidence="1">VanZ family protein</fullName>
    </submittedName>
</protein>
<proteinExistence type="predicted"/>
<name>A0ACD4R7K9_9BACI</name>
<gene>
    <name evidence="1" type="ORF">QLQ22_17100</name>
</gene>
<sequence>MIKTYLISLAVSQSIFFLLLPLWLSLTAYLHPIVIAVVWFCVTALAALLLFLWKKQVMVVPQKLFHACLILYTVGLLILLFIRPDSGGNSYNLVPFYTISYYFSGQVSPIIAVYNLAANIGLFIPYGIFLKSRAASMRKTFAYSVFVIAAVEIAQFAANRGSLDMDDLILNVFGIFAGYAFFPIFSKAVYVKEN</sequence>
<dbReference type="Proteomes" id="UP001226091">
    <property type="component" value="Chromosome"/>
</dbReference>
<organism evidence="1 2">
    <name type="scientific">Metabacillus hrfriensis</name>
    <dbReference type="NCBI Taxonomy" id="3048891"/>
    <lineage>
        <taxon>Bacteria</taxon>
        <taxon>Bacillati</taxon>
        <taxon>Bacillota</taxon>
        <taxon>Bacilli</taxon>
        <taxon>Bacillales</taxon>
        <taxon>Bacillaceae</taxon>
        <taxon>Metabacillus</taxon>
    </lineage>
</organism>
<reference evidence="2" key="1">
    <citation type="journal article" date="2025" name="Aquaculture">
        <title>Assessment of the bioflocculant production and safety properties of Metabacillus hrfriensis sp. nov. based on phenotypic and whole-genome sequencing analysis.</title>
        <authorList>
            <person name="Zhang R."/>
            <person name="Zhao Z."/>
            <person name="Luo L."/>
            <person name="Wang S."/>
            <person name="Guo K."/>
            <person name="Xu W."/>
        </authorList>
    </citation>
    <scope>NUCLEOTIDE SEQUENCE [LARGE SCALE GENOMIC DNA]</scope>
    <source>
        <strain evidence="2">CT-WN-B3</strain>
    </source>
</reference>
<accession>A0ACD4R7K9</accession>
<dbReference type="EMBL" id="CP126116">
    <property type="protein sequence ID" value="WHZ56404.1"/>
    <property type="molecule type" value="Genomic_DNA"/>
</dbReference>
<evidence type="ECO:0000313" key="2">
    <source>
        <dbReference type="Proteomes" id="UP001226091"/>
    </source>
</evidence>